<dbReference type="Gene3D" id="1.20.1070.10">
    <property type="entry name" value="Rhodopsin 7-helix transmembrane proteins"/>
    <property type="match status" value="1"/>
</dbReference>
<dbReference type="SUPFAM" id="SSF81321">
    <property type="entry name" value="Family A G protein-coupled receptor-like"/>
    <property type="match status" value="1"/>
</dbReference>
<evidence type="ECO:0000313" key="12">
    <source>
        <dbReference type="Proteomes" id="UP000694843"/>
    </source>
</evidence>
<feature type="transmembrane region" description="Helical" evidence="10">
    <location>
        <begin position="166"/>
        <end position="184"/>
    </location>
</feature>
<dbReference type="Proteomes" id="UP000694843">
    <property type="component" value="Unplaced"/>
</dbReference>
<evidence type="ECO:0000256" key="5">
    <source>
        <dbReference type="ARBA" id="ARBA00022692"/>
    </source>
</evidence>
<dbReference type="RefSeq" id="XP_018020864.1">
    <property type="nucleotide sequence ID" value="XM_018165375.2"/>
</dbReference>
<evidence type="ECO:0000256" key="6">
    <source>
        <dbReference type="ARBA" id="ARBA00022989"/>
    </source>
</evidence>
<dbReference type="CDD" id="cd14978">
    <property type="entry name" value="7tmA_FMRFamide_R-like"/>
    <property type="match status" value="1"/>
</dbReference>
<keyword evidence="6 10" id="KW-1133">Transmembrane helix</keyword>
<evidence type="ECO:0000256" key="4">
    <source>
        <dbReference type="ARBA" id="ARBA00018873"/>
    </source>
</evidence>
<reference evidence="13 14" key="1">
    <citation type="submission" date="2025-04" db="UniProtKB">
        <authorList>
            <consortium name="RefSeq"/>
        </authorList>
    </citation>
    <scope>IDENTIFICATION</scope>
    <source>
        <tissue evidence="13 14">Whole organism</tissue>
    </source>
</reference>
<dbReference type="Pfam" id="PF00001">
    <property type="entry name" value="7tm_1"/>
    <property type="match status" value="1"/>
</dbReference>
<feature type="transmembrane region" description="Helical" evidence="10">
    <location>
        <begin position="47"/>
        <end position="71"/>
    </location>
</feature>
<feature type="transmembrane region" description="Helical" evidence="10">
    <location>
        <begin position="281"/>
        <end position="305"/>
    </location>
</feature>
<dbReference type="PRINTS" id="PR00237">
    <property type="entry name" value="GPCRRHODOPSN"/>
</dbReference>
<evidence type="ECO:0000313" key="13">
    <source>
        <dbReference type="RefSeq" id="XP_018020862.1"/>
    </source>
</evidence>
<evidence type="ECO:0000313" key="14">
    <source>
        <dbReference type="RefSeq" id="XP_018020864.1"/>
    </source>
</evidence>
<keyword evidence="7 10" id="KW-0472">Membrane</keyword>
<dbReference type="OMA" id="MKGKAWC"/>
<dbReference type="PRINTS" id="PR00751">
    <property type="entry name" value="THYROLIBRINR"/>
</dbReference>
<dbReference type="GeneID" id="108677194"/>
<proteinExistence type="inferred from homology"/>
<feature type="compositionally biased region" description="Polar residues" evidence="9">
    <location>
        <begin position="407"/>
        <end position="417"/>
    </location>
</feature>
<dbReference type="InterPro" id="IPR002120">
    <property type="entry name" value="TRH_rcpt_1"/>
</dbReference>
<comment type="subcellular location">
    <subcellularLocation>
        <location evidence="2">Membrane</location>
    </subcellularLocation>
</comment>
<evidence type="ECO:0000256" key="1">
    <source>
        <dbReference type="ARBA" id="ARBA00004100"/>
    </source>
</evidence>
<keyword evidence="13 14" id="KW-0675">Receptor</keyword>
<dbReference type="InterPro" id="IPR000276">
    <property type="entry name" value="GPCR_Rhodpsn"/>
</dbReference>
<organism evidence="12 14">
    <name type="scientific">Hyalella azteca</name>
    <name type="common">Amphipod</name>
    <dbReference type="NCBI Taxonomy" id="294128"/>
    <lineage>
        <taxon>Eukaryota</taxon>
        <taxon>Metazoa</taxon>
        <taxon>Ecdysozoa</taxon>
        <taxon>Arthropoda</taxon>
        <taxon>Crustacea</taxon>
        <taxon>Multicrustacea</taxon>
        <taxon>Malacostraca</taxon>
        <taxon>Eumalacostraca</taxon>
        <taxon>Peracarida</taxon>
        <taxon>Amphipoda</taxon>
        <taxon>Senticaudata</taxon>
        <taxon>Talitrida</taxon>
        <taxon>Talitroidea</taxon>
        <taxon>Hyalellidae</taxon>
        <taxon>Hyalella</taxon>
    </lineage>
</organism>
<evidence type="ECO:0000256" key="2">
    <source>
        <dbReference type="ARBA" id="ARBA00004370"/>
    </source>
</evidence>
<dbReference type="AlphaFoldDB" id="A0A8B7P420"/>
<dbReference type="PANTHER" id="PTHR46641">
    <property type="entry name" value="FMRFAMIDE RECEPTOR-RELATED"/>
    <property type="match status" value="1"/>
</dbReference>
<dbReference type="RefSeq" id="XP_018020862.1">
    <property type="nucleotide sequence ID" value="XM_018165373.2"/>
</dbReference>
<keyword evidence="5 10" id="KW-0812">Transmembrane</keyword>
<name>A0A8B7P420_HYAAZ</name>
<evidence type="ECO:0000256" key="9">
    <source>
        <dbReference type="SAM" id="MobiDB-lite"/>
    </source>
</evidence>
<feature type="compositionally biased region" description="Polar residues" evidence="9">
    <location>
        <begin position="371"/>
        <end position="380"/>
    </location>
</feature>
<dbReference type="KEGG" id="hazt:108677194"/>
<dbReference type="InterPro" id="IPR017452">
    <property type="entry name" value="GPCR_Rhodpsn_7TM"/>
</dbReference>
<dbReference type="PROSITE" id="PS50262">
    <property type="entry name" value="G_PROTEIN_RECEP_F1_2"/>
    <property type="match status" value="1"/>
</dbReference>
<keyword evidence="12" id="KW-1185">Reference proteome</keyword>
<dbReference type="GO" id="GO:0004997">
    <property type="term" value="F:thyrotropin-releasing hormone receptor activity"/>
    <property type="evidence" value="ECO:0007669"/>
    <property type="project" value="InterPro"/>
</dbReference>
<comment type="similarity">
    <text evidence="3">Belongs to the G-protein coupled receptor 1 family.</text>
</comment>
<gene>
    <name evidence="13 14" type="primary">LOC108677194</name>
</gene>
<sequence length="442" mass="49302">MAANESGPWVDDFEGSGFLNTTEATHAMSDLEPEIEQMKVQLEEMRFVVQIVLVPFITVIGVCGNIITIAVLTRKSMRSSTNFYLTALALSDMLYLLLFFSLSLQHHPGMREPHTWVYWHFSRFAMWFVDASSATSTWLTVTFTVERYIAVCYPIKKNVFCTPSRAKKVIIAVFVLCYSLTASTPHEWHVAEVPVGSGNDSSYRMALRPSDLGMNGVYQQVFYWFSAVTFILLPLLLLSIFNSFLINTVNKSTAERSKLSERPRHDKSVNRAQSQEKKITLMLIAVVVLALVCQTPAAIALLYTSFHTITPKSKDDYVMRFLGNLFNLLTACNAALNFVLYCALSDKFRKIFMATFCKRCAQKPSPQHSAISASYATSDSHSNRMRRASSSPYRTSPNTRSNNSSPAHSSLAGSVANQPLLPAPSNHTPGTNGDQNAPLLQK</sequence>
<evidence type="ECO:0000256" key="3">
    <source>
        <dbReference type="ARBA" id="ARBA00010663"/>
    </source>
</evidence>
<dbReference type="GO" id="GO:0016020">
    <property type="term" value="C:membrane"/>
    <property type="evidence" value="ECO:0007669"/>
    <property type="project" value="UniProtKB-SubCell"/>
</dbReference>
<feature type="domain" description="G-protein coupled receptors family 1 profile" evidence="11">
    <location>
        <begin position="64"/>
        <end position="341"/>
    </location>
</feature>
<dbReference type="OrthoDB" id="6362912at2759"/>
<feature type="transmembrane region" description="Helical" evidence="10">
    <location>
        <begin position="325"/>
        <end position="344"/>
    </location>
</feature>
<comment type="function">
    <text evidence="1">Receptor for thyrotropin-releasing hormone (TRH). Upon ligand binding, this G-protein-coupled receptor triggers activation of the phosphatidylinositol (IP3)-calcium-protein kinase C (PKC) pathway.</text>
</comment>
<feature type="transmembrane region" description="Helical" evidence="10">
    <location>
        <begin position="221"/>
        <end position="246"/>
    </location>
</feature>
<feature type="transmembrane region" description="Helical" evidence="10">
    <location>
        <begin position="124"/>
        <end position="145"/>
    </location>
</feature>
<feature type="compositionally biased region" description="Polar residues" evidence="9">
    <location>
        <begin position="425"/>
        <end position="435"/>
    </location>
</feature>
<feature type="compositionally biased region" description="Low complexity" evidence="9">
    <location>
        <begin position="394"/>
        <end position="406"/>
    </location>
</feature>
<feature type="transmembrane region" description="Helical" evidence="10">
    <location>
        <begin position="83"/>
        <end position="104"/>
    </location>
</feature>
<feature type="region of interest" description="Disordered" evidence="9">
    <location>
        <begin position="371"/>
        <end position="442"/>
    </location>
</feature>
<evidence type="ECO:0000256" key="8">
    <source>
        <dbReference type="ARBA" id="ARBA00032251"/>
    </source>
</evidence>
<dbReference type="InterPro" id="IPR052954">
    <property type="entry name" value="GPCR-Ligand_Int"/>
</dbReference>
<evidence type="ECO:0000256" key="7">
    <source>
        <dbReference type="ARBA" id="ARBA00023136"/>
    </source>
</evidence>
<evidence type="ECO:0000259" key="11">
    <source>
        <dbReference type="PROSITE" id="PS50262"/>
    </source>
</evidence>
<evidence type="ECO:0000256" key="10">
    <source>
        <dbReference type="SAM" id="Phobius"/>
    </source>
</evidence>
<accession>A0A8B7P420</accession>
<dbReference type="PANTHER" id="PTHR46641:SF22">
    <property type="entry name" value="PROCTOLIN RECEPTOR, ISOFORM A"/>
    <property type="match status" value="1"/>
</dbReference>
<protein>
    <recommendedName>
        <fullName evidence="4">Thyrotropin-releasing hormone receptor</fullName>
    </recommendedName>
    <alternativeName>
        <fullName evidence="8">Thyroliberin receptor</fullName>
    </alternativeName>
</protein>